<dbReference type="SUPFAM" id="SSF53098">
    <property type="entry name" value="Ribonuclease H-like"/>
    <property type="match status" value="1"/>
</dbReference>
<evidence type="ECO:0000313" key="3">
    <source>
        <dbReference type="Proteomes" id="UP000256321"/>
    </source>
</evidence>
<dbReference type="Proteomes" id="UP000256321">
    <property type="component" value="Unassembled WGS sequence"/>
</dbReference>
<evidence type="ECO:0000313" key="2">
    <source>
        <dbReference type="EMBL" id="RDU47278.1"/>
    </source>
</evidence>
<dbReference type="InterPro" id="IPR036397">
    <property type="entry name" value="RNaseH_sf"/>
</dbReference>
<dbReference type="GO" id="GO:0003676">
    <property type="term" value="F:nucleic acid binding"/>
    <property type="evidence" value="ECO:0007669"/>
    <property type="project" value="InterPro"/>
</dbReference>
<dbReference type="InterPro" id="IPR001584">
    <property type="entry name" value="Integrase_cat-core"/>
</dbReference>
<dbReference type="AlphaFoldDB" id="A0A3D8H8M8"/>
<dbReference type="Pfam" id="PF00665">
    <property type="entry name" value="rve"/>
    <property type="match status" value="1"/>
</dbReference>
<dbReference type="GO" id="GO:0015074">
    <property type="term" value="P:DNA integration"/>
    <property type="evidence" value="ECO:0007669"/>
    <property type="project" value="InterPro"/>
</dbReference>
<comment type="caution">
    <text evidence="2">The sequence shown here is derived from an EMBL/GenBank/DDBJ whole genome shotgun (WGS) entry which is preliminary data.</text>
</comment>
<dbReference type="InterPro" id="IPR050900">
    <property type="entry name" value="Transposase_IS3/IS150/IS904"/>
</dbReference>
<dbReference type="PANTHER" id="PTHR46889:SF5">
    <property type="entry name" value="INTEGRASE PROTEIN"/>
    <property type="match status" value="1"/>
</dbReference>
<evidence type="ECO:0000259" key="1">
    <source>
        <dbReference type="Pfam" id="PF00665"/>
    </source>
</evidence>
<dbReference type="PANTHER" id="PTHR46889">
    <property type="entry name" value="TRANSPOSASE INSF FOR INSERTION SEQUENCE IS3B-RELATED"/>
    <property type="match status" value="1"/>
</dbReference>
<feature type="non-terminal residue" evidence="2">
    <location>
        <position position="1"/>
    </location>
</feature>
<dbReference type="InterPro" id="IPR012337">
    <property type="entry name" value="RNaseH-like_sf"/>
</dbReference>
<protein>
    <submittedName>
        <fullName evidence="2">IS3 family transposase</fullName>
    </submittedName>
</protein>
<proteinExistence type="predicted"/>
<name>A0A3D8H8M8_9BACT</name>
<feature type="non-terminal residue" evidence="2">
    <location>
        <position position="180"/>
    </location>
</feature>
<dbReference type="EMBL" id="QREV01000143">
    <property type="protein sequence ID" value="RDU47278.1"/>
    <property type="molecule type" value="Genomic_DNA"/>
</dbReference>
<accession>A0A3D8H8M8</accession>
<organism evidence="2 3">
    <name type="scientific">Parabacteroides acidifaciens</name>
    <dbReference type="NCBI Taxonomy" id="2290935"/>
    <lineage>
        <taxon>Bacteria</taxon>
        <taxon>Pseudomonadati</taxon>
        <taxon>Bacteroidota</taxon>
        <taxon>Bacteroidia</taxon>
        <taxon>Bacteroidales</taxon>
        <taxon>Tannerellaceae</taxon>
        <taxon>Parabacteroides</taxon>
    </lineage>
</organism>
<reference evidence="2 3" key="1">
    <citation type="submission" date="2018-07" db="EMBL/GenBank/DDBJ databases">
        <title>Parabacteroides acidifaciens nov. sp., isolated from human feces.</title>
        <authorList>
            <person name="Wang Y.J."/>
        </authorList>
    </citation>
    <scope>NUCLEOTIDE SEQUENCE [LARGE SCALE GENOMIC DNA]</scope>
    <source>
        <strain evidence="2 3">426-9</strain>
    </source>
</reference>
<gene>
    <name evidence="2" type="ORF">DWU89_20510</name>
</gene>
<dbReference type="Gene3D" id="3.30.420.10">
    <property type="entry name" value="Ribonuclease H-like superfamily/Ribonuclease H"/>
    <property type="match status" value="1"/>
</dbReference>
<sequence length="180" mass="21138">QTVVRLRREKPSYGVSSLCELFGVSRQSYYQHHEVDFAKLAFKGFVIEYIREVRAKAPRIGCQKLFEMCKSYFKDKFTMGRDAFYNLLRDSGFMLRIKRRKARTTYADPYAPLYPNLIKGVVPTAANQVWVSDITYIWTLNGFCYLFLITDLYSHRIMGWTFSSSLKYKNAQETLEQAIK</sequence>
<feature type="domain" description="Integrase catalytic" evidence="1">
    <location>
        <begin position="124"/>
        <end position="180"/>
    </location>
</feature>